<accession>A0A420BIS0</accession>
<dbReference type="AlphaFoldDB" id="A0A420BIS0"/>
<protein>
    <recommendedName>
        <fullName evidence="3">Pentapeptide repeat protein</fullName>
    </recommendedName>
</protein>
<keyword evidence="2" id="KW-1185">Reference proteome</keyword>
<evidence type="ECO:0000313" key="1">
    <source>
        <dbReference type="EMBL" id="RKE56664.1"/>
    </source>
</evidence>
<dbReference type="OrthoDB" id="1097343at2"/>
<evidence type="ECO:0000313" key="2">
    <source>
        <dbReference type="Proteomes" id="UP000286246"/>
    </source>
</evidence>
<evidence type="ECO:0008006" key="3">
    <source>
        <dbReference type="Google" id="ProtNLM"/>
    </source>
</evidence>
<dbReference type="Proteomes" id="UP000286246">
    <property type="component" value="Unassembled WGS sequence"/>
</dbReference>
<gene>
    <name evidence="1" type="ORF">DFQ12_1530</name>
</gene>
<comment type="caution">
    <text evidence="1">The sequence shown here is derived from an EMBL/GenBank/DDBJ whole genome shotgun (WGS) entry which is preliminary data.</text>
</comment>
<proteinExistence type="predicted"/>
<organism evidence="1 2">
    <name type="scientific">Sphingobacterium detergens</name>
    <dbReference type="NCBI Taxonomy" id="1145106"/>
    <lineage>
        <taxon>Bacteria</taxon>
        <taxon>Pseudomonadati</taxon>
        <taxon>Bacteroidota</taxon>
        <taxon>Sphingobacteriia</taxon>
        <taxon>Sphingobacteriales</taxon>
        <taxon>Sphingobacteriaceae</taxon>
        <taxon>Sphingobacterium</taxon>
    </lineage>
</organism>
<sequence length="154" mass="17666">MEVGNQSIELIDKMYFSQDDFIKLSNCTIKCIDLIGCFELDAEIVIENCVIEQFNIQSCWFVKGLTIRYSIVKGYINYQMGGHNDVPLIFDHNIFTDFFNFFDCEFNALVVFKNNIVTKGTNLLGNMGEGFGNRFNAGWEVENNLGDLNLNREV</sequence>
<name>A0A420BIS0_SPHD1</name>
<dbReference type="RefSeq" id="WP_120258311.1">
    <property type="nucleotide sequence ID" value="NZ_RAPY01000001.1"/>
</dbReference>
<reference evidence="1 2" key="1">
    <citation type="submission" date="2018-09" db="EMBL/GenBank/DDBJ databases">
        <title>Genomic Encyclopedia of Type Strains, Phase III (KMG-III): the genomes of soil and plant-associated and newly described type strains.</title>
        <authorList>
            <person name="Whitman W."/>
        </authorList>
    </citation>
    <scope>NUCLEOTIDE SEQUENCE [LARGE SCALE GENOMIC DNA]</scope>
    <source>
        <strain evidence="1 2">CECT 7938</strain>
    </source>
</reference>
<dbReference type="EMBL" id="RAPY01000001">
    <property type="protein sequence ID" value="RKE56664.1"/>
    <property type="molecule type" value="Genomic_DNA"/>
</dbReference>